<protein>
    <submittedName>
        <fullName evidence="3">Nucleotidyltransferase family protein</fullName>
    </submittedName>
</protein>
<feature type="domain" description="MobA-like NTP transferase" evidence="2">
    <location>
        <begin position="7"/>
        <end position="171"/>
    </location>
</feature>
<organism evidence="3">
    <name type="scientific">Caulobacter sp. 73W</name>
    <dbReference type="NCBI Taxonomy" id="3161137"/>
    <lineage>
        <taxon>Bacteria</taxon>
        <taxon>Pseudomonadati</taxon>
        <taxon>Pseudomonadota</taxon>
        <taxon>Alphaproteobacteria</taxon>
        <taxon>Caulobacterales</taxon>
        <taxon>Caulobacteraceae</taxon>
        <taxon>Caulobacter</taxon>
    </lineage>
</organism>
<dbReference type="InterPro" id="IPR025877">
    <property type="entry name" value="MobA-like_NTP_Trfase"/>
</dbReference>
<keyword evidence="1" id="KW-0460">Magnesium</keyword>
<dbReference type="InterPro" id="IPR029044">
    <property type="entry name" value="Nucleotide-diphossugar_trans"/>
</dbReference>
<dbReference type="SUPFAM" id="SSF53448">
    <property type="entry name" value="Nucleotide-diphospho-sugar transferases"/>
    <property type="match status" value="1"/>
</dbReference>
<accession>A0AB39KNT0</accession>
<dbReference type="GO" id="GO:0016779">
    <property type="term" value="F:nucleotidyltransferase activity"/>
    <property type="evidence" value="ECO:0007669"/>
    <property type="project" value="UniProtKB-ARBA"/>
</dbReference>
<dbReference type="Gene3D" id="3.90.550.10">
    <property type="entry name" value="Spore Coat Polysaccharide Biosynthesis Protein SpsA, Chain A"/>
    <property type="match status" value="1"/>
</dbReference>
<evidence type="ECO:0000256" key="1">
    <source>
        <dbReference type="ARBA" id="ARBA00022842"/>
    </source>
</evidence>
<dbReference type="Pfam" id="PF12804">
    <property type="entry name" value="NTP_transf_3"/>
    <property type="match status" value="1"/>
</dbReference>
<gene>
    <name evidence="3" type="ORF">ABOZ73_10480</name>
</gene>
<evidence type="ECO:0000313" key="3">
    <source>
        <dbReference type="EMBL" id="XDO95250.1"/>
    </source>
</evidence>
<dbReference type="AlphaFoldDB" id="A0AB39KNT0"/>
<reference evidence="3" key="1">
    <citation type="submission" date="2024-06" db="EMBL/GenBank/DDBJ databases">
        <title>Caulobacter inopinatus, sp. nov.</title>
        <authorList>
            <person name="Donachie S.P."/>
        </authorList>
    </citation>
    <scope>NUCLEOTIDE SEQUENCE</scope>
    <source>
        <strain evidence="3">73W</strain>
    </source>
</reference>
<sequence length="195" mass="20186">MRRSFEAIVLAAGSGSRFGGGKLVSDFGGAPLIEGALAAAFAAPARCVTVVLGADDRVEEAALAFARRWGESRRLTLVYAPDHAEGMSASLRAGLQAAGDCRAAFVFLGDMPRIPHDLLDPLAEAVDQGALAAAPICNGRRGHPAVLSAGLFDELRGVSGDQGARAVLDALGDRLTLLPTEDEGVLFDVDLPHQA</sequence>
<dbReference type="RefSeq" id="WP_369058102.1">
    <property type="nucleotide sequence ID" value="NZ_CP158375.1"/>
</dbReference>
<proteinExistence type="predicted"/>
<name>A0AB39KNT0_9CAUL</name>
<dbReference type="PANTHER" id="PTHR43777">
    <property type="entry name" value="MOLYBDENUM COFACTOR CYTIDYLYLTRANSFERASE"/>
    <property type="match status" value="1"/>
</dbReference>
<dbReference type="PANTHER" id="PTHR43777:SF1">
    <property type="entry name" value="MOLYBDENUM COFACTOR CYTIDYLYLTRANSFERASE"/>
    <property type="match status" value="1"/>
</dbReference>
<dbReference type="EMBL" id="CP158375">
    <property type="protein sequence ID" value="XDO95250.1"/>
    <property type="molecule type" value="Genomic_DNA"/>
</dbReference>
<evidence type="ECO:0000259" key="2">
    <source>
        <dbReference type="Pfam" id="PF12804"/>
    </source>
</evidence>
<dbReference type="CDD" id="cd04182">
    <property type="entry name" value="GT_2_like_f"/>
    <property type="match status" value="1"/>
</dbReference>